<evidence type="ECO:0000313" key="4">
    <source>
        <dbReference type="Proteomes" id="UP000518752"/>
    </source>
</evidence>
<feature type="region of interest" description="Disordered" evidence="1">
    <location>
        <begin position="59"/>
        <end position="183"/>
    </location>
</feature>
<dbReference type="GO" id="GO:0003723">
    <property type="term" value="F:RNA binding"/>
    <property type="evidence" value="ECO:0007669"/>
    <property type="project" value="TreeGrafter"/>
</dbReference>
<protein>
    <recommendedName>
        <fullName evidence="2">WIBG Mago-binding domain-containing protein</fullName>
    </recommendedName>
</protein>
<dbReference type="SUPFAM" id="SSF101931">
    <property type="entry name" value="Pym (Within the bgcn gene intron protein, WIBG), N-terminal domain"/>
    <property type="match status" value="1"/>
</dbReference>
<comment type="caution">
    <text evidence="3">The sequence shown here is derived from an EMBL/GenBank/DDBJ whole genome shotgun (WGS) entry which is preliminary data.</text>
</comment>
<gene>
    <name evidence="3" type="ORF">D9757_000091</name>
</gene>
<feature type="compositionally biased region" description="Basic and acidic residues" evidence="1">
    <location>
        <begin position="161"/>
        <end position="171"/>
    </location>
</feature>
<dbReference type="InterPro" id="IPR015362">
    <property type="entry name" value="WIBG_mago-bd"/>
</dbReference>
<dbReference type="PANTHER" id="PTHR22959:SF0">
    <property type="entry name" value="PARTNER OF Y14 AND MAGO"/>
    <property type="match status" value="1"/>
</dbReference>
<dbReference type="InterPro" id="IPR039333">
    <property type="entry name" value="PYM1"/>
</dbReference>
<organism evidence="3 4">
    <name type="scientific">Collybiopsis confluens</name>
    <dbReference type="NCBI Taxonomy" id="2823264"/>
    <lineage>
        <taxon>Eukaryota</taxon>
        <taxon>Fungi</taxon>
        <taxon>Dikarya</taxon>
        <taxon>Basidiomycota</taxon>
        <taxon>Agaricomycotina</taxon>
        <taxon>Agaricomycetes</taxon>
        <taxon>Agaricomycetidae</taxon>
        <taxon>Agaricales</taxon>
        <taxon>Marasmiineae</taxon>
        <taxon>Omphalotaceae</taxon>
        <taxon>Collybiopsis</taxon>
    </lineage>
</organism>
<dbReference type="Proteomes" id="UP000518752">
    <property type="component" value="Unassembled WGS sequence"/>
</dbReference>
<name>A0A8H5MHV8_9AGAR</name>
<dbReference type="EMBL" id="JAACJN010000001">
    <property type="protein sequence ID" value="KAF5393876.1"/>
    <property type="molecule type" value="Genomic_DNA"/>
</dbReference>
<feature type="compositionally biased region" description="Basic residues" evidence="1">
    <location>
        <begin position="108"/>
        <end position="117"/>
    </location>
</feature>
<sequence length="183" mass="20207">MRDRRLAPFTRMSKNQTLPAVVPKQSASGIAVDPRTLERVIPSSRRSDGSVRKELKVRPGFTPQEDVSRFRGTRQVQMDTNALPKGHIIGWTPPPAETIDSSKPMSKSAKKNAKRRERKDTENKVEETVKDSWEDDDGEPAPSTPPAGPKASATKSSPAFESKEDADKAEETLSTQLGKLDVR</sequence>
<feature type="region of interest" description="Disordered" evidence="1">
    <location>
        <begin position="1"/>
        <end position="29"/>
    </location>
</feature>
<dbReference type="Pfam" id="PF09282">
    <property type="entry name" value="Mago-bind"/>
    <property type="match status" value="1"/>
</dbReference>
<accession>A0A8H5MHV8</accession>
<dbReference type="GO" id="GO:0035145">
    <property type="term" value="C:exon-exon junction complex"/>
    <property type="evidence" value="ECO:0007669"/>
    <property type="project" value="TreeGrafter"/>
</dbReference>
<dbReference type="InterPro" id="IPR036348">
    <property type="entry name" value="WIBG_N_sf"/>
</dbReference>
<dbReference type="OrthoDB" id="21625at2759"/>
<dbReference type="SMART" id="SM01273">
    <property type="entry name" value="Mago-bind"/>
    <property type="match status" value="1"/>
</dbReference>
<reference evidence="3 4" key="1">
    <citation type="journal article" date="2020" name="ISME J.">
        <title>Uncovering the hidden diversity of litter-decomposition mechanisms in mushroom-forming fungi.</title>
        <authorList>
            <person name="Floudas D."/>
            <person name="Bentzer J."/>
            <person name="Ahren D."/>
            <person name="Johansson T."/>
            <person name="Persson P."/>
            <person name="Tunlid A."/>
        </authorList>
    </citation>
    <scope>NUCLEOTIDE SEQUENCE [LARGE SCALE GENOMIC DNA]</scope>
    <source>
        <strain evidence="3 4">CBS 406.79</strain>
    </source>
</reference>
<keyword evidence="4" id="KW-1185">Reference proteome</keyword>
<evidence type="ECO:0000259" key="2">
    <source>
        <dbReference type="SMART" id="SM01273"/>
    </source>
</evidence>
<proteinExistence type="predicted"/>
<feature type="domain" description="WIBG Mago-binding" evidence="2">
    <location>
        <begin position="37"/>
        <end position="63"/>
    </location>
</feature>
<dbReference type="GO" id="GO:1903259">
    <property type="term" value="P:exon-exon junction complex disassembly"/>
    <property type="evidence" value="ECO:0007669"/>
    <property type="project" value="InterPro"/>
</dbReference>
<evidence type="ECO:0000313" key="3">
    <source>
        <dbReference type="EMBL" id="KAF5393876.1"/>
    </source>
</evidence>
<feature type="compositionally biased region" description="Basic and acidic residues" evidence="1">
    <location>
        <begin position="118"/>
        <end position="132"/>
    </location>
</feature>
<evidence type="ECO:0000256" key="1">
    <source>
        <dbReference type="SAM" id="MobiDB-lite"/>
    </source>
</evidence>
<dbReference type="PANTHER" id="PTHR22959">
    <property type="entry name" value="PYM PROTEIN"/>
    <property type="match status" value="1"/>
</dbReference>
<dbReference type="AlphaFoldDB" id="A0A8H5MHV8"/>
<dbReference type="GO" id="GO:0005737">
    <property type="term" value="C:cytoplasm"/>
    <property type="evidence" value="ECO:0007669"/>
    <property type="project" value="TreeGrafter"/>
</dbReference>